<dbReference type="GO" id="GO:0006564">
    <property type="term" value="P:L-serine biosynthetic process"/>
    <property type="evidence" value="ECO:0007669"/>
    <property type="project" value="UniProtKB-KW"/>
</dbReference>
<dbReference type="AlphaFoldDB" id="A0A1G2S8R0"/>
<keyword evidence="8" id="KW-0718">Serine biosynthesis</keyword>
<evidence type="ECO:0000256" key="3">
    <source>
        <dbReference type="ARBA" id="ARBA00012640"/>
    </source>
</evidence>
<proteinExistence type="predicted"/>
<evidence type="ECO:0000313" key="11">
    <source>
        <dbReference type="EMBL" id="OHA81490.1"/>
    </source>
</evidence>
<accession>A0A1G2S8R0</accession>
<dbReference type="PANTHER" id="PTHR43344">
    <property type="entry name" value="PHOSPHOSERINE PHOSPHATASE"/>
    <property type="match status" value="1"/>
</dbReference>
<dbReference type="Gene3D" id="3.40.50.1000">
    <property type="entry name" value="HAD superfamily/HAD-like"/>
    <property type="match status" value="1"/>
</dbReference>
<comment type="catalytic activity">
    <reaction evidence="10">
        <text>O-phospho-D-serine + H2O = D-serine + phosphate</text>
        <dbReference type="Rhea" id="RHEA:24873"/>
        <dbReference type="ChEBI" id="CHEBI:15377"/>
        <dbReference type="ChEBI" id="CHEBI:35247"/>
        <dbReference type="ChEBI" id="CHEBI:43474"/>
        <dbReference type="ChEBI" id="CHEBI:58680"/>
        <dbReference type="EC" id="3.1.3.3"/>
    </reaction>
</comment>
<dbReference type="Pfam" id="PF12710">
    <property type="entry name" value="HAD"/>
    <property type="match status" value="1"/>
</dbReference>
<dbReference type="InterPro" id="IPR006385">
    <property type="entry name" value="HAD_hydro_SerB1"/>
</dbReference>
<evidence type="ECO:0000256" key="4">
    <source>
        <dbReference type="ARBA" id="ARBA00022605"/>
    </source>
</evidence>
<evidence type="ECO:0000256" key="1">
    <source>
        <dbReference type="ARBA" id="ARBA00001946"/>
    </source>
</evidence>
<dbReference type="GO" id="GO:0036424">
    <property type="term" value="F:L-phosphoserine phosphatase activity"/>
    <property type="evidence" value="ECO:0007669"/>
    <property type="project" value="TreeGrafter"/>
</dbReference>
<comment type="catalytic activity">
    <reaction evidence="9">
        <text>O-phospho-L-serine + H2O = L-serine + phosphate</text>
        <dbReference type="Rhea" id="RHEA:21208"/>
        <dbReference type="ChEBI" id="CHEBI:15377"/>
        <dbReference type="ChEBI" id="CHEBI:33384"/>
        <dbReference type="ChEBI" id="CHEBI:43474"/>
        <dbReference type="ChEBI" id="CHEBI:57524"/>
        <dbReference type="EC" id="3.1.3.3"/>
    </reaction>
</comment>
<comment type="cofactor">
    <cofactor evidence="1">
        <name>Mg(2+)</name>
        <dbReference type="ChEBI" id="CHEBI:18420"/>
    </cofactor>
</comment>
<name>A0A1G2S8R0_9BACT</name>
<dbReference type="GO" id="GO:0005737">
    <property type="term" value="C:cytoplasm"/>
    <property type="evidence" value="ECO:0007669"/>
    <property type="project" value="TreeGrafter"/>
</dbReference>
<keyword evidence="5" id="KW-0479">Metal-binding</keyword>
<dbReference type="SUPFAM" id="SSF56784">
    <property type="entry name" value="HAD-like"/>
    <property type="match status" value="1"/>
</dbReference>
<protein>
    <recommendedName>
        <fullName evidence="3">phosphoserine phosphatase</fullName>
        <ecNumber evidence="3">3.1.3.3</ecNumber>
    </recommendedName>
</protein>
<reference evidence="11 12" key="1">
    <citation type="journal article" date="2016" name="Nat. Commun.">
        <title>Thousands of microbial genomes shed light on interconnected biogeochemical processes in an aquifer system.</title>
        <authorList>
            <person name="Anantharaman K."/>
            <person name="Brown C.T."/>
            <person name="Hug L.A."/>
            <person name="Sharon I."/>
            <person name="Castelle C.J."/>
            <person name="Probst A.J."/>
            <person name="Thomas B.C."/>
            <person name="Singh A."/>
            <person name="Wilkins M.J."/>
            <person name="Karaoz U."/>
            <person name="Brodie E.L."/>
            <person name="Williams K.H."/>
            <person name="Hubbard S.S."/>
            <person name="Banfield J.F."/>
        </authorList>
    </citation>
    <scope>NUCLEOTIDE SEQUENCE [LARGE SCALE GENOMIC DNA]</scope>
</reference>
<keyword evidence="4" id="KW-0028">Amino-acid biosynthesis</keyword>
<dbReference type="Proteomes" id="UP000176997">
    <property type="component" value="Unassembled WGS sequence"/>
</dbReference>
<dbReference type="NCBIfam" id="TIGR01488">
    <property type="entry name" value="HAD-SF-IB"/>
    <property type="match status" value="1"/>
</dbReference>
<comment type="caution">
    <text evidence="11">The sequence shown here is derived from an EMBL/GenBank/DDBJ whole genome shotgun (WGS) entry which is preliminary data.</text>
</comment>
<comment type="pathway">
    <text evidence="2">Amino-acid biosynthesis; L-serine biosynthesis; L-serine from 3-phospho-D-glycerate: step 3/3.</text>
</comment>
<dbReference type="GO" id="GO:0000287">
    <property type="term" value="F:magnesium ion binding"/>
    <property type="evidence" value="ECO:0007669"/>
    <property type="project" value="TreeGrafter"/>
</dbReference>
<dbReference type="Gene3D" id="1.20.1440.100">
    <property type="entry name" value="SG protein - dephosphorylation function"/>
    <property type="match status" value="1"/>
</dbReference>
<dbReference type="InterPro" id="IPR050582">
    <property type="entry name" value="HAD-like_SerB"/>
</dbReference>
<evidence type="ECO:0000256" key="10">
    <source>
        <dbReference type="ARBA" id="ARBA00048523"/>
    </source>
</evidence>
<dbReference type="EMBL" id="MHUS01000010">
    <property type="protein sequence ID" value="OHA81490.1"/>
    <property type="molecule type" value="Genomic_DNA"/>
</dbReference>
<dbReference type="PANTHER" id="PTHR43344:SF2">
    <property type="entry name" value="PHOSPHOSERINE PHOSPHATASE"/>
    <property type="match status" value="1"/>
</dbReference>
<dbReference type="InterPro" id="IPR036412">
    <property type="entry name" value="HAD-like_sf"/>
</dbReference>
<evidence type="ECO:0000256" key="5">
    <source>
        <dbReference type="ARBA" id="ARBA00022723"/>
    </source>
</evidence>
<evidence type="ECO:0000256" key="7">
    <source>
        <dbReference type="ARBA" id="ARBA00022842"/>
    </source>
</evidence>
<dbReference type="STRING" id="1802723.A2675_03400"/>
<sequence>MKPVAIFDIDGTIFRSSLLIELVNMLIEKEIFPVEARKVFEDDYTAWVNREDTYERYIQSVVSSFLMYLKGVHYGELKDTADIVLEHHQQRVYRYTRDLLKELKEKGYFLLAISHSPKLILDGFCKNLGFDKVYGMIYEIGPEGRFTGIIEDEHIIRNKANVLRRALEKEHLDLKGSIGVGDTESDISFLEIVERPICFNPNTELYRYARLNNWKVVVERKDVVYEL</sequence>
<organism evidence="11 12">
    <name type="scientific">Candidatus Yonathbacteria bacterium RIFCSPHIGHO2_01_FULL_51_10</name>
    <dbReference type="NCBI Taxonomy" id="1802723"/>
    <lineage>
        <taxon>Bacteria</taxon>
        <taxon>Candidatus Yonathiibacteriota</taxon>
    </lineage>
</organism>
<keyword evidence="6" id="KW-0378">Hydrolase</keyword>
<evidence type="ECO:0000256" key="9">
    <source>
        <dbReference type="ARBA" id="ARBA00048138"/>
    </source>
</evidence>
<evidence type="ECO:0000256" key="6">
    <source>
        <dbReference type="ARBA" id="ARBA00022801"/>
    </source>
</evidence>
<dbReference type="EC" id="3.1.3.3" evidence="3"/>
<evidence type="ECO:0000313" key="12">
    <source>
        <dbReference type="Proteomes" id="UP000176997"/>
    </source>
</evidence>
<dbReference type="NCBIfam" id="TIGR01490">
    <property type="entry name" value="HAD-SF-IB-hyp1"/>
    <property type="match status" value="1"/>
</dbReference>
<dbReference type="InterPro" id="IPR023214">
    <property type="entry name" value="HAD_sf"/>
</dbReference>
<evidence type="ECO:0000256" key="2">
    <source>
        <dbReference type="ARBA" id="ARBA00005135"/>
    </source>
</evidence>
<gene>
    <name evidence="11" type="ORF">A2675_03400</name>
</gene>
<evidence type="ECO:0000256" key="8">
    <source>
        <dbReference type="ARBA" id="ARBA00023299"/>
    </source>
</evidence>
<keyword evidence="7" id="KW-0460">Magnesium</keyword>